<evidence type="ECO:0000313" key="1">
    <source>
        <dbReference type="EMBL" id="KAI8441443.1"/>
    </source>
</evidence>
<sequence length="171" mass="19657">MVSVKLDAAGEEFWSDEAVTSFTTDPEPGGEDIAVDATCEHRRVPITPEVMLVDIDRFRSKMREEQKKLKERIKAGEEFWSDEAVTSFRTEPEPGDEDNAVDATCEHRRVKITPEVMLVDIDRFRSKMREEQKLLKDVIKSLKSKVEKILSHLDYTGIYTMTKDFISSLIT</sequence>
<comment type="caution">
    <text evidence="1">The sequence shown here is derived from an EMBL/GenBank/DDBJ whole genome shotgun (WGS) entry which is preliminary data.</text>
</comment>
<reference evidence="1 2" key="1">
    <citation type="journal article" date="2022" name="Genome Biol. Evol.">
        <title>The Spruce Budworm Genome: Reconstructing the Evolutionary History of Antifreeze Proteins.</title>
        <authorList>
            <person name="Beliveau C."/>
            <person name="Gagne P."/>
            <person name="Picq S."/>
            <person name="Vernygora O."/>
            <person name="Keeling C.I."/>
            <person name="Pinkney K."/>
            <person name="Doucet D."/>
            <person name="Wen F."/>
            <person name="Johnston J.S."/>
            <person name="Maaroufi H."/>
            <person name="Boyle B."/>
            <person name="Laroche J."/>
            <person name="Dewar K."/>
            <person name="Juretic N."/>
            <person name="Blackburn G."/>
            <person name="Nisole A."/>
            <person name="Brunet B."/>
            <person name="Brandao M."/>
            <person name="Lumley L."/>
            <person name="Duan J."/>
            <person name="Quan G."/>
            <person name="Lucarotti C.J."/>
            <person name="Roe A.D."/>
            <person name="Sperling F.A.H."/>
            <person name="Levesque R.C."/>
            <person name="Cusson M."/>
        </authorList>
    </citation>
    <scope>NUCLEOTIDE SEQUENCE [LARGE SCALE GENOMIC DNA]</scope>
    <source>
        <strain evidence="1">Glfc:IPQL:Cfum</strain>
    </source>
</reference>
<dbReference type="EMBL" id="CM046127">
    <property type="protein sequence ID" value="KAI8441443.1"/>
    <property type="molecule type" value="Genomic_DNA"/>
</dbReference>
<protein>
    <submittedName>
        <fullName evidence="1">Uncharacterized protein</fullName>
    </submittedName>
</protein>
<evidence type="ECO:0000313" key="2">
    <source>
        <dbReference type="Proteomes" id="UP001064048"/>
    </source>
</evidence>
<dbReference type="Proteomes" id="UP001064048">
    <property type="component" value="Chromosome 27"/>
</dbReference>
<accession>A0ACC0KYM8</accession>
<organism evidence="1 2">
    <name type="scientific">Choristoneura fumiferana</name>
    <name type="common">Spruce budworm moth</name>
    <name type="synonym">Archips fumiferana</name>
    <dbReference type="NCBI Taxonomy" id="7141"/>
    <lineage>
        <taxon>Eukaryota</taxon>
        <taxon>Metazoa</taxon>
        <taxon>Ecdysozoa</taxon>
        <taxon>Arthropoda</taxon>
        <taxon>Hexapoda</taxon>
        <taxon>Insecta</taxon>
        <taxon>Pterygota</taxon>
        <taxon>Neoptera</taxon>
        <taxon>Endopterygota</taxon>
        <taxon>Lepidoptera</taxon>
        <taxon>Glossata</taxon>
        <taxon>Ditrysia</taxon>
        <taxon>Tortricoidea</taxon>
        <taxon>Tortricidae</taxon>
        <taxon>Tortricinae</taxon>
        <taxon>Choristoneura</taxon>
    </lineage>
</organism>
<proteinExistence type="predicted"/>
<gene>
    <name evidence="1" type="ORF">MSG28_015043</name>
</gene>
<keyword evidence="2" id="KW-1185">Reference proteome</keyword>
<name>A0ACC0KYM8_CHOFU</name>